<proteinExistence type="predicted"/>
<sequence>MVLLAPSVGALRKLLNECESYAATHGLIYNTNKTEFMVFRSGTRCPTTVPPLIINGHPINRVYKFKYLGHLVTDDLKDDMDLERERRALSVRANMLARRFSRCTDAIKITLFKAYCTALYSGALWFTYTQKAYNALRIQYNNAFRVLLRLPRFCSASTMFADARTDGFDALWRKKSASLLRRLRGSPNTILQSIAARADSPLVWALANRTRSVLVIKY</sequence>
<organism evidence="2 3">
    <name type="scientific">Mythimna separata</name>
    <name type="common">Oriental armyworm</name>
    <name type="synonym">Pseudaletia separata</name>
    <dbReference type="NCBI Taxonomy" id="271217"/>
    <lineage>
        <taxon>Eukaryota</taxon>
        <taxon>Metazoa</taxon>
        <taxon>Ecdysozoa</taxon>
        <taxon>Arthropoda</taxon>
        <taxon>Hexapoda</taxon>
        <taxon>Insecta</taxon>
        <taxon>Pterygota</taxon>
        <taxon>Neoptera</taxon>
        <taxon>Endopterygota</taxon>
        <taxon>Lepidoptera</taxon>
        <taxon>Glossata</taxon>
        <taxon>Ditrysia</taxon>
        <taxon>Noctuoidea</taxon>
        <taxon>Noctuidae</taxon>
        <taxon>Noctuinae</taxon>
        <taxon>Hadenini</taxon>
        <taxon>Mythimna</taxon>
    </lineage>
</organism>
<evidence type="ECO:0000313" key="1">
    <source>
        <dbReference type="EMBL" id="KAJ8709432.1"/>
    </source>
</evidence>
<evidence type="ECO:0000313" key="3">
    <source>
        <dbReference type="Proteomes" id="UP001231518"/>
    </source>
</evidence>
<evidence type="ECO:0008006" key="4">
    <source>
        <dbReference type="Google" id="ProtNLM"/>
    </source>
</evidence>
<accession>A0AAD7YS90</accession>
<protein>
    <recommendedName>
        <fullName evidence="4">Reverse transcriptase</fullName>
    </recommendedName>
</protein>
<gene>
    <name evidence="2" type="ORF">PYW07_000762</name>
    <name evidence="1" type="ORF">PYW07_009258</name>
</gene>
<evidence type="ECO:0000313" key="2">
    <source>
        <dbReference type="EMBL" id="KAJ8726064.1"/>
    </source>
</evidence>
<reference evidence="2" key="1">
    <citation type="submission" date="2023-03" db="EMBL/GenBank/DDBJ databases">
        <title>Chromosome-level genomes of two armyworms, Mythimna separata and Mythimna loreyi, provide insights into the biosynthesis and reception of sex pheromones.</title>
        <authorList>
            <person name="Zhao H."/>
        </authorList>
    </citation>
    <scope>NUCLEOTIDE SEQUENCE</scope>
    <source>
        <strain evidence="2">BeijingLab</strain>
        <tissue evidence="2">Pupa</tissue>
    </source>
</reference>
<name>A0AAD7YS90_MYTSE</name>
<comment type="caution">
    <text evidence="2">The sequence shown here is derived from an EMBL/GenBank/DDBJ whole genome shotgun (WGS) entry which is preliminary data.</text>
</comment>
<dbReference type="AlphaFoldDB" id="A0AAD7YS90"/>
<dbReference type="EMBL" id="JARGEI010000024">
    <property type="protein sequence ID" value="KAJ8709432.1"/>
    <property type="molecule type" value="Genomic_DNA"/>
</dbReference>
<keyword evidence="3" id="KW-1185">Reference proteome</keyword>
<dbReference type="Proteomes" id="UP001231518">
    <property type="component" value="Chromosome 10"/>
</dbReference>
<dbReference type="EMBL" id="JARGEI010000009">
    <property type="protein sequence ID" value="KAJ8726064.1"/>
    <property type="molecule type" value="Genomic_DNA"/>
</dbReference>
<dbReference type="Proteomes" id="UP001231518">
    <property type="component" value="Chromosome 22"/>
</dbReference>